<dbReference type="PANTHER" id="PTHR35848:SF6">
    <property type="entry name" value="CUPIN TYPE-2 DOMAIN-CONTAINING PROTEIN"/>
    <property type="match status" value="1"/>
</dbReference>
<dbReference type="Gene3D" id="2.60.120.10">
    <property type="entry name" value="Jelly Rolls"/>
    <property type="match status" value="1"/>
</dbReference>
<dbReference type="SUPFAM" id="SSF51182">
    <property type="entry name" value="RmlC-like cupins"/>
    <property type="match status" value="1"/>
</dbReference>
<keyword evidence="5" id="KW-1185">Reference proteome</keyword>
<dbReference type="InterPro" id="IPR014710">
    <property type="entry name" value="RmlC-like_jellyroll"/>
</dbReference>
<evidence type="ECO:0000313" key="5">
    <source>
        <dbReference type="Proteomes" id="UP001268683"/>
    </source>
</evidence>
<dbReference type="KEGG" id="tmk:QGN29_10700"/>
<proteinExistence type="predicted"/>
<accession>A0AA52H9T2</accession>
<evidence type="ECO:0000259" key="3">
    <source>
        <dbReference type="Pfam" id="PF07883"/>
    </source>
</evidence>
<dbReference type="GO" id="GO:0046872">
    <property type="term" value="F:metal ion binding"/>
    <property type="evidence" value="ECO:0007669"/>
    <property type="project" value="UniProtKB-KW"/>
</dbReference>
<dbReference type="Proteomes" id="UP001268683">
    <property type="component" value="Chromosome"/>
</dbReference>
<feature type="domain" description="Cupin type-2" evidence="3">
    <location>
        <begin position="63"/>
        <end position="130"/>
    </location>
</feature>
<sequence>MLFKNTFTACLIAVVSLTVGAEDNETSVVSESQSHQQQENWGKLFTYFTGKTTSTKDLLVAVADIKPGMEIHPPHEHGEEEIMMILEGEGLWHIKGKEFPAKKGDIMFSKPWEIHGIKNTGEKTLRFVVWKWNPHSLTQ</sequence>
<feature type="chain" id="PRO_5041427710" evidence="2">
    <location>
        <begin position="22"/>
        <end position="139"/>
    </location>
</feature>
<gene>
    <name evidence="4" type="ORF">QGN29_10700</name>
</gene>
<dbReference type="PANTHER" id="PTHR35848">
    <property type="entry name" value="OXALATE-BINDING PROTEIN"/>
    <property type="match status" value="1"/>
</dbReference>
<dbReference type="AlphaFoldDB" id="A0AA52H9T2"/>
<dbReference type="InterPro" id="IPR011051">
    <property type="entry name" value="RmlC_Cupin_sf"/>
</dbReference>
<evidence type="ECO:0000256" key="1">
    <source>
        <dbReference type="ARBA" id="ARBA00022723"/>
    </source>
</evidence>
<dbReference type="InterPro" id="IPR013096">
    <property type="entry name" value="Cupin_2"/>
</dbReference>
<evidence type="ECO:0000313" key="4">
    <source>
        <dbReference type="EMBL" id="WND02015.1"/>
    </source>
</evidence>
<keyword evidence="1" id="KW-0479">Metal-binding</keyword>
<organism evidence="4 5">
    <name type="scientific">Temperatibacter marinus</name>
    <dbReference type="NCBI Taxonomy" id="1456591"/>
    <lineage>
        <taxon>Bacteria</taxon>
        <taxon>Pseudomonadati</taxon>
        <taxon>Pseudomonadota</taxon>
        <taxon>Alphaproteobacteria</taxon>
        <taxon>Kordiimonadales</taxon>
        <taxon>Temperatibacteraceae</taxon>
        <taxon>Temperatibacter</taxon>
    </lineage>
</organism>
<reference evidence="4" key="1">
    <citation type="submission" date="2023-04" db="EMBL/GenBank/DDBJ databases">
        <title>Complete genome sequence of Temperatibacter marinus.</title>
        <authorList>
            <person name="Rong J.-C."/>
            <person name="Yi M.-L."/>
            <person name="Zhao Q."/>
        </authorList>
    </citation>
    <scope>NUCLEOTIDE SEQUENCE</scope>
    <source>
        <strain evidence="4">NBRC 110045</strain>
    </source>
</reference>
<dbReference type="RefSeq" id="WP_310797850.1">
    <property type="nucleotide sequence ID" value="NZ_CP123872.1"/>
</dbReference>
<name>A0AA52H9T2_9PROT</name>
<protein>
    <submittedName>
        <fullName evidence="4">Cupin domain-containing protein</fullName>
    </submittedName>
</protein>
<keyword evidence="2" id="KW-0732">Signal</keyword>
<dbReference type="Pfam" id="PF07883">
    <property type="entry name" value="Cupin_2"/>
    <property type="match status" value="1"/>
</dbReference>
<evidence type="ECO:0000256" key="2">
    <source>
        <dbReference type="SAM" id="SignalP"/>
    </source>
</evidence>
<dbReference type="InterPro" id="IPR051610">
    <property type="entry name" value="GPI/OXD"/>
</dbReference>
<dbReference type="EMBL" id="CP123872">
    <property type="protein sequence ID" value="WND02015.1"/>
    <property type="molecule type" value="Genomic_DNA"/>
</dbReference>
<feature type="signal peptide" evidence="2">
    <location>
        <begin position="1"/>
        <end position="21"/>
    </location>
</feature>